<feature type="domain" description="SWIM-type" evidence="2">
    <location>
        <begin position="61"/>
        <end position="94"/>
    </location>
</feature>
<evidence type="ECO:0000313" key="3">
    <source>
        <dbReference type="EMBL" id="EFM08868.1"/>
    </source>
</evidence>
<protein>
    <submittedName>
        <fullName evidence="3">Zinc finger SWIM domain protein</fullName>
    </submittedName>
</protein>
<dbReference type="Proteomes" id="UP000005387">
    <property type="component" value="Unassembled WGS sequence"/>
</dbReference>
<sequence>MDSLFQTEQLLLQSLESELAEHMLPAVAERGWDYYIKGRVQSVKLVEGDTLIGAVRGTDMYSVMLDVGHFGYSTCTCPITDYCKHMAAVYFAACSKSGMRTPEDARRRLLGLAAPEKLPEQSSTAQEVSEKSKVNGADHRKIVSRMEEQFGEAWRQCRYTLHPLQSVLLGLKGYARDWDKSIQKYEWMLAILFTLRQAEKAFTLVDPFSKYYQQMSFTRMAEPWIEQYESLAAEQHHWRDWTDEQSNWFDVVTEYARNQACDEWNELFRWDFLYLSLTSGRLDDDYWRDAERSRLERKESEVRANGQPEVALAAAVQPNGASGDAAKSKEKAPFPPIALAALDMFEGRDSDAAGRLAAAPIDPIEPLVQMYAQTRLTERNWDSFQVWMQFFFERRSKAANTRALVPFLFLCREADLAQPDNPQWMQWMVALLPYSYSSLADHWIELGRFNEWADLQLLMGMSPEDLDAKDLREAANAEPQALLPIYHQAIDDAINSRNRQGYKTAVKLMKKMEKLYKAINQQSTWSRYVTLLSDKYYRLRALQEEMAKGNIRP</sequence>
<dbReference type="AlphaFoldDB" id="E0IF92"/>
<dbReference type="PROSITE" id="PS50966">
    <property type="entry name" value="ZF_SWIM"/>
    <property type="match status" value="1"/>
</dbReference>
<gene>
    <name evidence="3" type="ORF">PaecuDRAFT_4333</name>
</gene>
<name>E0IF92_9BACL</name>
<dbReference type="InterPro" id="IPR007527">
    <property type="entry name" value="Znf_SWIM"/>
</dbReference>
<keyword evidence="1" id="KW-0863">Zinc-finger</keyword>
<reference evidence="3 4" key="1">
    <citation type="submission" date="2010-07" db="EMBL/GenBank/DDBJ databases">
        <title>The draft genome of Paenibacillus curdlanolyticus YK9.</title>
        <authorList>
            <consortium name="US DOE Joint Genome Institute (JGI-PGF)"/>
            <person name="Lucas S."/>
            <person name="Copeland A."/>
            <person name="Lapidus A."/>
            <person name="Cheng J.-F."/>
            <person name="Bruce D."/>
            <person name="Goodwin L."/>
            <person name="Pitluck S."/>
            <person name="Land M.L."/>
            <person name="Hauser L."/>
            <person name="Chang Y.-J."/>
            <person name="Jeffries C."/>
            <person name="Anderson I.J."/>
            <person name="Johnson E."/>
            <person name="Loganathan U."/>
            <person name="Mulhopadhyay B."/>
            <person name="Kyrpides N."/>
            <person name="Woyke T.J."/>
        </authorList>
    </citation>
    <scope>NUCLEOTIDE SEQUENCE [LARGE SCALE GENOMIC DNA]</scope>
    <source>
        <strain evidence="3 4">YK9</strain>
    </source>
</reference>
<evidence type="ECO:0000259" key="2">
    <source>
        <dbReference type="PROSITE" id="PS50966"/>
    </source>
</evidence>
<organism evidence="3 4">
    <name type="scientific">Paenibacillus curdlanolyticus YK9</name>
    <dbReference type="NCBI Taxonomy" id="717606"/>
    <lineage>
        <taxon>Bacteria</taxon>
        <taxon>Bacillati</taxon>
        <taxon>Bacillota</taxon>
        <taxon>Bacilli</taxon>
        <taxon>Bacillales</taxon>
        <taxon>Paenibacillaceae</taxon>
        <taxon>Paenibacillus</taxon>
    </lineage>
</organism>
<dbReference type="RefSeq" id="WP_006040316.1">
    <property type="nucleotide sequence ID" value="NZ_AEDD01000013.1"/>
</dbReference>
<dbReference type="eggNOG" id="COG4715">
    <property type="taxonomic scope" value="Bacteria"/>
</dbReference>
<accession>E0IF92</accession>
<dbReference type="STRING" id="717606.PaecuDRAFT_4333"/>
<evidence type="ECO:0000256" key="1">
    <source>
        <dbReference type="PROSITE-ProRule" id="PRU00325"/>
    </source>
</evidence>
<proteinExistence type="predicted"/>
<keyword evidence="4" id="KW-1185">Reference proteome</keyword>
<dbReference type="EMBL" id="AEDD01000013">
    <property type="protein sequence ID" value="EFM08868.1"/>
    <property type="molecule type" value="Genomic_DNA"/>
</dbReference>
<dbReference type="GO" id="GO:0008270">
    <property type="term" value="F:zinc ion binding"/>
    <property type="evidence" value="ECO:0007669"/>
    <property type="project" value="UniProtKB-KW"/>
</dbReference>
<keyword evidence="1" id="KW-0479">Metal-binding</keyword>
<evidence type="ECO:0000313" key="4">
    <source>
        <dbReference type="Proteomes" id="UP000005387"/>
    </source>
</evidence>
<dbReference type="OrthoDB" id="7593573at2"/>
<keyword evidence="1" id="KW-0862">Zinc</keyword>